<keyword evidence="2" id="KW-0479">Metal-binding</keyword>
<dbReference type="InterPro" id="IPR029065">
    <property type="entry name" value="Enolase_C-like"/>
</dbReference>
<dbReference type="CDD" id="cd03317">
    <property type="entry name" value="NAAAR"/>
    <property type="match status" value="1"/>
</dbReference>
<sequence>MYGRKEGVIHERVKKRKLNFSPIHLRSAELMLIRIPLLNPFETSFGRTSVKEAVIVRLDSGDSQAYGECTAEREPYYSYEFNSMSWKVISDLILPMLAGAEISSPLDFGTLTHRVRGHSMSKGAVEMALWDLFCRSAGMPLHRAIGGVRKRIECGISIGIQDSVDTLISTIARSLDQGYRRIKIKVKPGWDTEVLERVRTEFPDIPLQVDANAAYSLHSIRTLKDMDRFNLTMIEQPLDYDDLLEHSILQRRIRTPICLDESIKGDESVKLMHRLGSGRVVNIKAGRVGGIAGSLSVHDTAMERNIPVWIGGMLETGIGRSFNVALNTLPDVRFPGDTSPSSRYFRRDIIVEPFEMDSKGRMPVPSKNGSGIEVDERELERWTAKRKILKLS</sequence>
<protein>
    <recommendedName>
        <fullName evidence="5">o-succinylbenzoate synthase</fullName>
        <ecNumber evidence="5">4.2.1.113</ecNumber>
    </recommendedName>
</protein>
<dbReference type="UniPathway" id="UPA01057">
    <property type="reaction ID" value="UER00165"/>
</dbReference>
<dbReference type="UniPathway" id="UPA00079"/>
<dbReference type="InterPro" id="IPR013342">
    <property type="entry name" value="Mandelate_racemase_C"/>
</dbReference>
<dbReference type="AlphaFoldDB" id="A0A8J7YMY7"/>
<dbReference type="EC" id="4.2.1.113" evidence="5"/>
<evidence type="ECO:0000313" key="7">
    <source>
        <dbReference type="EMBL" id="MBX8631053.1"/>
    </source>
</evidence>
<dbReference type="SFLD" id="SFLDG00180">
    <property type="entry name" value="muconate_cycloisomerase"/>
    <property type="match status" value="1"/>
</dbReference>
<keyword evidence="3" id="KW-0460">Magnesium</keyword>
<dbReference type="InterPro" id="IPR010197">
    <property type="entry name" value="OSBS/NAAAR"/>
</dbReference>
<dbReference type="SMART" id="SM00922">
    <property type="entry name" value="MR_MLE"/>
    <property type="match status" value="1"/>
</dbReference>
<dbReference type="InterPro" id="IPR013341">
    <property type="entry name" value="Mandelate_racemase_N_dom"/>
</dbReference>
<dbReference type="SFLD" id="SFLDF00009">
    <property type="entry name" value="o-succinylbenzoate_synthase"/>
    <property type="match status" value="1"/>
</dbReference>
<organism evidence="7 8">
    <name type="scientific">Candidatus Sysuiplasma superficiale</name>
    <dbReference type="NCBI Taxonomy" id="2823368"/>
    <lineage>
        <taxon>Archaea</taxon>
        <taxon>Methanobacteriati</taxon>
        <taxon>Thermoplasmatota</taxon>
        <taxon>Thermoplasmata</taxon>
        <taxon>Candidatus Sysuiplasmatales</taxon>
        <taxon>Candidatus Sysuiplasmataceae</taxon>
        <taxon>Candidatus Sysuiplasma</taxon>
    </lineage>
</organism>
<feature type="domain" description="Mandelate racemase/muconate lactonizing enzyme C-terminal" evidence="6">
    <location>
        <begin position="164"/>
        <end position="256"/>
    </location>
</feature>
<dbReference type="SFLD" id="SFLDS00001">
    <property type="entry name" value="Enolase"/>
    <property type="match status" value="1"/>
</dbReference>
<dbReference type="Pfam" id="PF13378">
    <property type="entry name" value="MR_MLE_C"/>
    <property type="match status" value="1"/>
</dbReference>
<dbReference type="PANTHER" id="PTHR48073:SF5">
    <property type="entry name" value="O-SUCCINYLBENZOATE SYNTHASE"/>
    <property type="match status" value="1"/>
</dbReference>
<dbReference type="SUPFAM" id="SSF51604">
    <property type="entry name" value="Enolase C-terminal domain-like"/>
    <property type="match status" value="1"/>
</dbReference>
<name>A0A8J7YMY7_9ARCH</name>
<dbReference type="Proteomes" id="UP000716004">
    <property type="component" value="Unassembled WGS sequence"/>
</dbReference>
<evidence type="ECO:0000256" key="4">
    <source>
        <dbReference type="ARBA" id="ARBA00023239"/>
    </source>
</evidence>
<dbReference type="PANTHER" id="PTHR48073">
    <property type="entry name" value="O-SUCCINYLBENZOATE SYNTHASE-RELATED"/>
    <property type="match status" value="1"/>
</dbReference>
<dbReference type="GO" id="GO:0009234">
    <property type="term" value="P:menaquinone biosynthetic process"/>
    <property type="evidence" value="ECO:0007669"/>
    <property type="project" value="UniProtKB-UniPathway"/>
</dbReference>
<gene>
    <name evidence="7" type="primary">menC</name>
    <name evidence="7" type="ORF">J9259_00805</name>
</gene>
<accession>A0A8J7YMY7</accession>
<dbReference type="NCBIfam" id="TIGR01928">
    <property type="entry name" value="menC_lowGC_arch"/>
    <property type="match status" value="1"/>
</dbReference>
<dbReference type="GO" id="GO:0016854">
    <property type="term" value="F:racemase and epimerase activity"/>
    <property type="evidence" value="ECO:0007669"/>
    <property type="project" value="UniProtKB-ARBA"/>
</dbReference>
<dbReference type="InterPro" id="IPR029017">
    <property type="entry name" value="Enolase-like_N"/>
</dbReference>
<evidence type="ECO:0000259" key="6">
    <source>
        <dbReference type="SMART" id="SM00922"/>
    </source>
</evidence>
<dbReference type="GO" id="GO:0046872">
    <property type="term" value="F:metal ion binding"/>
    <property type="evidence" value="ECO:0007669"/>
    <property type="project" value="UniProtKB-KW"/>
</dbReference>
<proteinExistence type="predicted"/>
<evidence type="ECO:0000256" key="2">
    <source>
        <dbReference type="ARBA" id="ARBA00022723"/>
    </source>
</evidence>
<dbReference type="Gene3D" id="3.30.390.10">
    <property type="entry name" value="Enolase-like, N-terminal domain"/>
    <property type="match status" value="1"/>
</dbReference>
<evidence type="ECO:0000256" key="1">
    <source>
        <dbReference type="ARBA" id="ARBA00001968"/>
    </source>
</evidence>
<comment type="cofactor">
    <cofactor evidence="1">
        <name>a divalent metal cation</name>
        <dbReference type="ChEBI" id="CHEBI:60240"/>
    </cofactor>
</comment>
<dbReference type="Gene3D" id="3.20.20.120">
    <property type="entry name" value="Enolase-like C-terminal domain"/>
    <property type="match status" value="1"/>
</dbReference>
<keyword evidence="4 7" id="KW-0456">Lyase</keyword>
<dbReference type="SUPFAM" id="SSF54826">
    <property type="entry name" value="Enolase N-terminal domain-like"/>
    <property type="match status" value="1"/>
</dbReference>
<dbReference type="GO" id="GO:0043748">
    <property type="term" value="F:O-succinylbenzoate synthase activity"/>
    <property type="evidence" value="ECO:0007669"/>
    <property type="project" value="UniProtKB-EC"/>
</dbReference>
<evidence type="ECO:0000256" key="3">
    <source>
        <dbReference type="ARBA" id="ARBA00022842"/>
    </source>
</evidence>
<evidence type="ECO:0000313" key="8">
    <source>
        <dbReference type="Proteomes" id="UP000716004"/>
    </source>
</evidence>
<dbReference type="Pfam" id="PF02746">
    <property type="entry name" value="MR_MLE_N"/>
    <property type="match status" value="1"/>
</dbReference>
<evidence type="ECO:0000256" key="5">
    <source>
        <dbReference type="ARBA" id="ARBA00029491"/>
    </source>
</evidence>
<reference evidence="7" key="1">
    <citation type="submission" date="2021-04" db="EMBL/GenBank/DDBJ databases">
        <title>Genomic insights into ecological role and evolution of a novel Thermoplasmata order Candidatus Sysuiplasmatales.</title>
        <authorList>
            <person name="Yuan Y."/>
        </authorList>
    </citation>
    <scope>NUCLEOTIDE SEQUENCE</scope>
    <source>
        <strain evidence="7">YP2-bin.285</strain>
    </source>
</reference>
<comment type="caution">
    <text evidence="7">The sequence shown here is derived from an EMBL/GenBank/DDBJ whole genome shotgun (WGS) entry which is preliminary data.</text>
</comment>
<dbReference type="InterPro" id="IPR036849">
    <property type="entry name" value="Enolase-like_C_sf"/>
</dbReference>
<dbReference type="EMBL" id="JAGVSJ010000001">
    <property type="protein sequence ID" value="MBX8631053.1"/>
    <property type="molecule type" value="Genomic_DNA"/>
</dbReference>